<dbReference type="NCBIfam" id="TIGR01007">
    <property type="entry name" value="eps_fam"/>
    <property type="match status" value="1"/>
</dbReference>
<dbReference type="PATRIC" id="fig|1173027.3.peg.2053"/>
<feature type="domain" description="AAA" evidence="11">
    <location>
        <begin position="540"/>
        <end position="648"/>
    </location>
</feature>
<evidence type="ECO:0000256" key="3">
    <source>
        <dbReference type="ARBA" id="ARBA00022679"/>
    </source>
</evidence>
<dbReference type="InterPro" id="IPR027417">
    <property type="entry name" value="P-loop_NTPase"/>
</dbReference>
<keyword evidence="10" id="KW-1133">Transmembrane helix</keyword>
<gene>
    <name evidence="13" type="ORF">Mic7113_1857</name>
</gene>
<keyword evidence="3" id="KW-0808">Transferase</keyword>
<dbReference type="Gene3D" id="3.40.50.300">
    <property type="entry name" value="P-loop containing nucleotide triphosphate hydrolases"/>
    <property type="match status" value="1"/>
</dbReference>
<dbReference type="eggNOG" id="COG0489">
    <property type="taxonomic scope" value="Bacteria"/>
</dbReference>
<evidence type="ECO:0000256" key="10">
    <source>
        <dbReference type="SAM" id="Phobius"/>
    </source>
</evidence>
<dbReference type="OrthoDB" id="9758283at2"/>
<proteinExistence type="inferred from homology"/>
<dbReference type="GO" id="GO:0005524">
    <property type="term" value="F:ATP binding"/>
    <property type="evidence" value="ECO:0007669"/>
    <property type="project" value="UniProtKB-KW"/>
</dbReference>
<evidence type="ECO:0000256" key="4">
    <source>
        <dbReference type="ARBA" id="ARBA00022741"/>
    </source>
</evidence>
<dbReference type="SUPFAM" id="SSF52540">
    <property type="entry name" value="P-loop containing nucleoside triphosphate hydrolases"/>
    <property type="match status" value="1"/>
</dbReference>
<dbReference type="InterPro" id="IPR032807">
    <property type="entry name" value="GNVR"/>
</dbReference>
<dbReference type="PANTHER" id="PTHR32309">
    <property type="entry name" value="TYROSINE-PROTEIN KINASE"/>
    <property type="match status" value="1"/>
</dbReference>
<evidence type="ECO:0000256" key="9">
    <source>
        <dbReference type="SAM" id="Coils"/>
    </source>
</evidence>
<dbReference type="EC" id="2.7.10.2" evidence="2"/>
<sequence>MESKHYVEDIDFQKYWLILRRHWLPGTTAFAVIVVLATSLAFLKKPTYSALGRLLIKKTNPTSGLVTEASAKIGQLESLNFMNTPLDTEAEVIRSIPLIQKTIDTLKLKDKEGKPLKPEDFLKQLTVKGIKGTDILEISFKSKSPQEAAQIVNTLIDLYKRNNILSNRAEAVAARQFITQQLPASESTVRQAEANLRIFREKNNIVALEEEATTAVEVIAELDKKLDQTRTELEGVTARVEELQRKTGLNSRQAMALNSLTQSPGVQEALEEVHKLENKLAAEQSRFRDQNPNIVNLKLDLDAKKALLQDRIRQVLGSGQQVPGTNLQMGEQKQKLIADLVNAEVERQDLANQVTYLYQARSAYKQRVNVIPRLQQGQRDLQRQVDAAQASYQALLKNLQEVRIAENQNVGNASVLAYASVADKPVGPKKKLLLGAGLVGGTMFYVVVAFLLDLRDPSIKTAKDVRELYGYTWLGMIPNSKKKGFFHTRKQDEFVPPLPVRDAPQAVSSQAYRMLQANLKFLSPDKELKVVVVTSSVSKEGKSTVSANLAVAMAQLGHRVLLIDADLHHPMQHHIWHLANAVGLSDVIVNRSEFGIAVREVMDKLDVLPSGVIPPNPLALLDSKRMNSLIEEFSGTYDFVILDTPPLILAADALSLSKMTDGVLLVARPGILDRVSATAAKQFLVQSGQKVLGLVINGVRVGNEPDSYFHHAKSYYQEDFTTSKEVTTAQREKISDRS</sequence>
<dbReference type="PANTHER" id="PTHR32309:SF13">
    <property type="entry name" value="FERRIC ENTEROBACTIN TRANSPORT PROTEIN FEPE"/>
    <property type="match status" value="1"/>
</dbReference>
<dbReference type="EMBL" id="CP003630">
    <property type="protein sequence ID" value="AFZ17713.1"/>
    <property type="molecule type" value="Genomic_DNA"/>
</dbReference>
<comment type="similarity">
    <text evidence="1">Belongs to the CpsD/CapB family.</text>
</comment>
<evidence type="ECO:0000256" key="7">
    <source>
        <dbReference type="ARBA" id="ARBA00023137"/>
    </source>
</evidence>
<keyword evidence="9" id="KW-0175">Coiled coil</keyword>
<evidence type="ECO:0000313" key="14">
    <source>
        <dbReference type="Proteomes" id="UP000010471"/>
    </source>
</evidence>
<dbReference type="AlphaFoldDB" id="K9WBW1"/>
<name>K9WBW1_9CYAN</name>
<feature type="coiled-coil region" evidence="9">
    <location>
        <begin position="378"/>
        <end position="405"/>
    </location>
</feature>
<dbReference type="FunFam" id="3.40.50.300:FF:000527">
    <property type="entry name" value="Tyrosine-protein kinase etk"/>
    <property type="match status" value="1"/>
</dbReference>
<dbReference type="CDD" id="cd05387">
    <property type="entry name" value="BY-kinase"/>
    <property type="match status" value="1"/>
</dbReference>
<dbReference type="GO" id="GO:0005886">
    <property type="term" value="C:plasma membrane"/>
    <property type="evidence" value="ECO:0007669"/>
    <property type="project" value="UniProtKB-ARBA"/>
</dbReference>
<dbReference type="RefSeq" id="WP_015181865.1">
    <property type="nucleotide sequence ID" value="NC_019738.1"/>
</dbReference>
<dbReference type="Pfam" id="PF13614">
    <property type="entry name" value="AAA_31"/>
    <property type="match status" value="1"/>
</dbReference>
<evidence type="ECO:0000256" key="5">
    <source>
        <dbReference type="ARBA" id="ARBA00022777"/>
    </source>
</evidence>
<keyword evidence="5" id="KW-0418">Kinase</keyword>
<keyword evidence="10" id="KW-0472">Membrane</keyword>
<dbReference type="HOGENOM" id="CLU_009912_2_2_3"/>
<evidence type="ECO:0000256" key="1">
    <source>
        <dbReference type="ARBA" id="ARBA00007316"/>
    </source>
</evidence>
<keyword evidence="10" id="KW-0812">Transmembrane</keyword>
<dbReference type="GO" id="GO:0042802">
    <property type="term" value="F:identical protein binding"/>
    <property type="evidence" value="ECO:0007669"/>
    <property type="project" value="UniProtKB-ARBA"/>
</dbReference>
<protein>
    <recommendedName>
        <fullName evidence="2">non-specific protein-tyrosine kinase</fullName>
        <ecNumber evidence="2">2.7.10.2</ecNumber>
    </recommendedName>
</protein>
<evidence type="ECO:0000259" key="11">
    <source>
        <dbReference type="Pfam" id="PF13614"/>
    </source>
</evidence>
<evidence type="ECO:0000256" key="2">
    <source>
        <dbReference type="ARBA" id="ARBA00011903"/>
    </source>
</evidence>
<dbReference type="STRING" id="1173027.Mic7113_1857"/>
<reference evidence="13 14" key="1">
    <citation type="submission" date="2012-06" db="EMBL/GenBank/DDBJ databases">
        <title>Finished chromosome of genome of Microcoleus sp. PCC 7113.</title>
        <authorList>
            <consortium name="US DOE Joint Genome Institute"/>
            <person name="Gugger M."/>
            <person name="Coursin T."/>
            <person name="Rippka R."/>
            <person name="Tandeau De Marsac N."/>
            <person name="Huntemann M."/>
            <person name="Wei C.-L."/>
            <person name="Han J."/>
            <person name="Detter J.C."/>
            <person name="Han C."/>
            <person name="Tapia R."/>
            <person name="Chen A."/>
            <person name="Kyrpides N."/>
            <person name="Mavromatis K."/>
            <person name="Markowitz V."/>
            <person name="Szeto E."/>
            <person name="Ivanova N."/>
            <person name="Pagani I."/>
            <person name="Pati A."/>
            <person name="Goodwin L."/>
            <person name="Nordberg H.P."/>
            <person name="Cantor M.N."/>
            <person name="Hua S.X."/>
            <person name="Woyke T."/>
            <person name="Kerfeld C.A."/>
        </authorList>
    </citation>
    <scope>NUCLEOTIDE SEQUENCE [LARGE SCALE GENOMIC DNA]</scope>
    <source>
        <strain evidence="13 14">PCC 7113</strain>
    </source>
</reference>
<keyword evidence="4" id="KW-0547">Nucleotide-binding</keyword>
<keyword evidence="6" id="KW-0067">ATP-binding</keyword>
<dbReference type="KEGG" id="mic:Mic7113_1857"/>
<organism evidence="13 14">
    <name type="scientific">Allocoleopsis franciscana PCC 7113</name>
    <dbReference type="NCBI Taxonomy" id="1173027"/>
    <lineage>
        <taxon>Bacteria</taxon>
        <taxon>Bacillati</taxon>
        <taxon>Cyanobacteriota</taxon>
        <taxon>Cyanophyceae</taxon>
        <taxon>Coleofasciculales</taxon>
        <taxon>Coleofasciculaceae</taxon>
        <taxon>Allocoleopsis</taxon>
        <taxon>Allocoleopsis franciscana</taxon>
    </lineage>
</organism>
<evidence type="ECO:0000256" key="8">
    <source>
        <dbReference type="ARBA" id="ARBA00051245"/>
    </source>
</evidence>
<dbReference type="InterPro" id="IPR025669">
    <property type="entry name" value="AAA_dom"/>
</dbReference>
<feature type="coiled-coil region" evidence="9">
    <location>
        <begin position="191"/>
        <end position="286"/>
    </location>
</feature>
<dbReference type="InterPro" id="IPR005702">
    <property type="entry name" value="Wzc-like_C"/>
</dbReference>
<evidence type="ECO:0000313" key="13">
    <source>
        <dbReference type="EMBL" id="AFZ17713.1"/>
    </source>
</evidence>
<keyword evidence="7" id="KW-0829">Tyrosine-protein kinase</keyword>
<feature type="domain" description="Tyrosine-protein kinase G-rich" evidence="12">
    <location>
        <begin position="375"/>
        <end position="451"/>
    </location>
</feature>
<comment type="catalytic activity">
    <reaction evidence="8">
        <text>L-tyrosyl-[protein] + ATP = O-phospho-L-tyrosyl-[protein] + ADP + H(+)</text>
        <dbReference type="Rhea" id="RHEA:10596"/>
        <dbReference type="Rhea" id="RHEA-COMP:10136"/>
        <dbReference type="Rhea" id="RHEA-COMP:20101"/>
        <dbReference type="ChEBI" id="CHEBI:15378"/>
        <dbReference type="ChEBI" id="CHEBI:30616"/>
        <dbReference type="ChEBI" id="CHEBI:46858"/>
        <dbReference type="ChEBI" id="CHEBI:61978"/>
        <dbReference type="ChEBI" id="CHEBI:456216"/>
        <dbReference type="EC" id="2.7.10.2"/>
    </reaction>
</comment>
<dbReference type="Pfam" id="PF13807">
    <property type="entry name" value="GNVR"/>
    <property type="match status" value="1"/>
</dbReference>
<keyword evidence="14" id="KW-1185">Reference proteome</keyword>
<dbReference type="eggNOG" id="COG3206">
    <property type="taxonomic scope" value="Bacteria"/>
</dbReference>
<dbReference type="InterPro" id="IPR050445">
    <property type="entry name" value="Bact_polysacc_biosynth/exp"/>
</dbReference>
<accession>K9WBW1</accession>
<dbReference type="Proteomes" id="UP000010471">
    <property type="component" value="Chromosome"/>
</dbReference>
<feature type="transmembrane region" description="Helical" evidence="10">
    <location>
        <begin position="23"/>
        <end position="43"/>
    </location>
</feature>
<dbReference type="GO" id="GO:0004715">
    <property type="term" value="F:non-membrane spanning protein tyrosine kinase activity"/>
    <property type="evidence" value="ECO:0007669"/>
    <property type="project" value="UniProtKB-EC"/>
</dbReference>
<evidence type="ECO:0000256" key="6">
    <source>
        <dbReference type="ARBA" id="ARBA00022840"/>
    </source>
</evidence>
<evidence type="ECO:0000259" key="12">
    <source>
        <dbReference type="Pfam" id="PF13807"/>
    </source>
</evidence>